<organism evidence="2 3">
    <name type="scientific">Dactylosporangium sucinum</name>
    <dbReference type="NCBI Taxonomy" id="1424081"/>
    <lineage>
        <taxon>Bacteria</taxon>
        <taxon>Bacillati</taxon>
        <taxon>Actinomycetota</taxon>
        <taxon>Actinomycetes</taxon>
        <taxon>Micromonosporales</taxon>
        <taxon>Micromonosporaceae</taxon>
        <taxon>Dactylosporangium</taxon>
    </lineage>
</organism>
<accession>A0A917WZB7</accession>
<gene>
    <name evidence="2" type="ORF">GCM10007977_052260</name>
</gene>
<protein>
    <recommendedName>
        <fullName evidence="1">D-alanyl-D-alanine carboxypeptidase-like core domain-containing protein</fullName>
    </recommendedName>
</protein>
<dbReference type="AlphaFoldDB" id="A0A917WZB7"/>
<dbReference type="Pfam" id="PF02557">
    <property type="entry name" value="VanY"/>
    <property type="match status" value="1"/>
</dbReference>
<dbReference type="EMBL" id="BMPI01000026">
    <property type="protein sequence ID" value="GGM44216.1"/>
    <property type="molecule type" value="Genomic_DNA"/>
</dbReference>
<reference evidence="2" key="1">
    <citation type="journal article" date="2014" name="Int. J. Syst. Evol. Microbiol.">
        <title>Complete genome sequence of Corynebacterium casei LMG S-19264T (=DSM 44701T), isolated from a smear-ripened cheese.</title>
        <authorList>
            <consortium name="US DOE Joint Genome Institute (JGI-PGF)"/>
            <person name="Walter F."/>
            <person name="Albersmeier A."/>
            <person name="Kalinowski J."/>
            <person name="Ruckert C."/>
        </authorList>
    </citation>
    <scope>NUCLEOTIDE SEQUENCE</scope>
    <source>
        <strain evidence="2">JCM 19831</strain>
    </source>
</reference>
<evidence type="ECO:0000313" key="3">
    <source>
        <dbReference type="Proteomes" id="UP000642070"/>
    </source>
</evidence>
<proteinExistence type="predicted"/>
<dbReference type="CDD" id="cd14814">
    <property type="entry name" value="Peptidase_M15"/>
    <property type="match status" value="1"/>
</dbReference>
<dbReference type="PANTHER" id="PTHR34385">
    <property type="entry name" value="D-ALANYL-D-ALANINE CARBOXYPEPTIDASE"/>
    <property type="match status" value="1"/>
</dbReference>
<sequence>MRRGWPIVAGVEGIAGIAARIAEIRTQLAGFDPPQAAGTTAPAFESALSAASAALRTPEGVPAELVKYGNGRIPEAALAQVGDTRHRLWAPAATSLEALMRAARADGVTIGITDSYRPYAEQVDLARRKGLYSQGGLAAKPGTSDHGWGMAVDLDLDDRAQAWMRANAGRFGFAEDTPREPWHWKYR</sequence>
<evidence type="ECO:0000313" key="2">
    <source>
        <dbReference type="EMBL" id="GGM44216.1"/>
    </source>
</evidence>
<dbReference type="PANTHER" id="PTHR34385:SF1">
    <property type="entry name" value="PEPTIDOGLYCAN L-ALANYL-D-GLUTAMATE ENDOPEPTIDASE CWLK"/>
    <property type="match status" value="1"/>
</dbReference>
<keyword evidence="3" id="KW-1185">Reference proteome</keyword>
<name>A0A917WZB7_9ACTN</name>
<dbReference type="GO" id="GO:0006508">
    <property type="term" value="P:proteolysis"/>
    <property type="evidence" value="ECO:0007669"/>
    <property type="project" value="InterPro"/>
</dbReference>
<dbReference type="SUPFAM" id="SSF55166">
    <property type="entry name" value="Hedgehog/DD-peptidase"/>
    <property type="match status" value="1"/>
</dbReference>
<evidence type="ECO:0000259" key="1">
    <source>
        <dbReference type="Pfam" id="PF02557"/>
    </source>
</evidence>
<reference evidence="2" key="2">
    <citation type="submission" date="2020-09" db="EMBL/GenBank/DDBJ databases">
        <authorList>
            <person name="Sun Q."/>
            <person name="Ohkuma M."/>
        </authorList>
    </citation>
    <scope>NUCLEOTIDE SEQUENCE</scope>
    <source>
        <strain evidence="2">JCM 19831</strain>
    </source>
</reference>
<feature type="domain" description="D-alanyl-D-alanine carboxypeptidase-like core" evidence="1">
    <location>
        <begin position="86"/>
        <end position="186"/>
    </location>
</feature>
<dbReference type="Proteomes" id="UP000642070">
    <property type="component" value="Unassembled WGS sequence"/>
</dbReference>
<comment type="caution">
    <text evidence="2">The sequence shown here is derived from an EMBL/GenBank/DDBJ whole genome shotgun (WGS) entry which is preliminary data.</text>
</comment>
<dbReference type="InterPro" id="IPR052179">
    <property type="entry name" value="DD-CPase-like"/>
</dbReference>
<dbReference type="Gene3D" id="3.30.1380.10">
    <property type="match status" value="1"/>
</dbReference>
<dbReference type="InterPro" id="IPR009045">
    <property type="entry name" value="Zn_M74/Hedgehog-like"/>
</dbReference>
<dbReference type="InterPro" id="IPR003709">
    <property type="entry name" value="VanY-like_core_dom"/>
</dbReference>
<dbReference type="GO" id="GO:0008233">
    <property type="term" value="F:peptidase activity"/>
    <property type="evidence" value="ECO:0007669"/>
    <property type="project" value="InterPro"/>
</dbReference>